<protein>
    <submittedName>
        <fullName evidence="3">Glycine/D-amino acid oxidase deaminating</fullName>
    </submittedName>
</protein>
<dbReference type="EMBL" id="AAOE01000012">
    <property type="protein sequence ID" value="EAR09182.1"/>
    <property type="molecule type" value="Genomic_DNA"/>
</dbReference>
<dbReference type="PANTHER" id="PTHR13847">
    <property type="entry name" value="SARCOSINE DEHYDROGENASE-RELATED"/>
    <property type="match status" value="1"/>
</dbReference>
<accession>A4BF69</accession>
<dbReference type="Proteomes" id="UP000005953">
    <property type="component" value="Unassembled WGS sequence"/>
</dbReference>
<proteinExistence type="predicted"/>
<dbReference type="Gene3D" id="3.50.50.60">
    <property type="entry name" value="FAD/NAD(P)-binding domain"/>
    <property type="match status" value="1"/>
</dbReference>
<dbReference type="SUPFAM" id="SSF51905">
    <property type="entry name" value="FAD/NAD(P)-binding domain"/>
    <property type="match status" value="1"/>
</dbReference>
<dbReference type="AlphaFoldDB" id="A4BF69"/>
<dbReference type="PANTHER" id="PTHR13847:SF281">
    <property type="entry name" value="FAD DEPENDENT OXIDOREDUCTASE DOMAIN-CONTAINING PROTEIN"/>
    <property type="match status" value="1"/>
</dbReference>
<feature type="domain" description="FAD dependent oxidoreductase" evidence="2">
    <location>
        <begin position="32"/>
        <end position="388"/>
    </location>
</feature>
<sequence>MLHPVNDPQCGWVLDLPERDSRPTLTGEHSCDTLIIGAGYTGLSAARTLAEHAPEQSIIVLDAQRAGEGASSRNSGYLVDSTLNDGHLSDDGLSRYLEKYRLNLAGVDAVKAFVDQHNVNCDWNPCGKFHATSLAANEAKLTQFSDTLTQCDIEHSIVSSDALSSRLGTGFYRMAVHTRGGIMLHPGKLARAMVDHLPASVALHENTPVVSWQETTQGINVQTPQGYIRAAKVLFCTNGFLTALGLARLNTFPLSLTASLTRPLTDTEFAGLGKPEEWGVLSAQAMGATVRLTSDRRIMIRNTAEAHNAVNMSRADLDRRVTTHETGLQRRFPTLPLNGLIQSTWSGVTCISGNSANVFRQLSDRQFAAGCYNGGGIGLATLFGEQLALKSLGGDSEHLRAIEQRPEPNWLPPQPFLRWGVKARLLRDRIKAAPER</sequence>
<dbReference type="InterPro" id="IPR036188">
    <property type="entry name" value="FAD/NAD-bd_sf"/>
</dbReference>
<keyword evidence="1" id="KW-0560">Oxidoreductase</keyword>
<dbReference type="GO" id="GO:0005737">
    <property type="term" value="C:cytoplasm"/>
    <property type="evidence" value="ECO:0007669"/>
    <property type="project" value="TreeGrafter"/>
</dbReference>
<evidence type="ECO:0000313" key="4">
    <source>
        <dbReference type="Proteomes" id="UP000005953"/>
    </source>
</evidence>
<evidence type="ECO:0000256" key="1">
    <source>
        <dbReference type="ARBA" id="ARBA00023002"/>
    </source>
</evidence>
<dbReference type="Gene3D" id="3.30.9.10">
    <property type="entry name" value="D-Amino Acid Oxidase, subunit A, domain 2"/>
    <property type="match status" value="1"/>
</dbReference>
<dbReference type="RefSeq" id="WP_008045260.1">
    <property type="nucleotide sequence ID" value="NZ_CH724152.1"/>
</dbReference>
<dbReference type="HOGENOM" id="CLU_007884_3_2_6"/>
<evidence type="ECO:0000259" key="2">
    <source>
        <dbReference type="Pfam" id="PF01266"/>
    </source>
</evidence>
<dbReference type="InterPro" id="IPR006076">
    <property type="entry name" value="FAD-dep_OxRdtase"/>
</dbReference>
<dbReference type="OrthoDB" id="311718at2"/>
<evidence type="ECO:0000313" key="3">
    <source>
        <dbReference type="EMBL" id="EAR09182.1"/>
    </source>
</evidence>
<keyword evidence="4" id="KW-1185">Reference proteome</keyword>
<comment type="caution">
    <text evidence="3">The sequence shown here is derived from an EMBL/GenBank/DDBJ whole genome shotgun (WGS) entry which is preliminary data.</text>
</comment>
<gene>
    <name evidence="3" type="ORF">MED297_06863</name>
</gene>
<dbReference type="GO" id="GO:0016491">
    <property type="term" value="F:oxidoreductase activity"/>
    <property type="evidence" value="ECO:0007669"/>
    <property type="project" value="UniProtKB-KW"/>
</dbReference>
<dbReference type="Pfam" id="PF01266">
    <property type="entry name" value="DAO"/>
    <property type="match status" value="1"/>
</dbReference>
<organism evidence="3 4">
    <name type="scientific">Reinekea blandensis MED297</name>
    <dbReference type="NCBI Taxonomy" id="314283"/>
    <lineage>
        <taxon>Bacteria</taxon>
        <taxon>Pseudomonadati</taxon>
        <taxon>Pseudomonadota</taxon>
        <taxon>Gammaproteobacteria</taxon>
        <taxon>Oceanospirillales</taxon>
        <taxon>Saccharospirillaceae</taxon>
        <taxon>Reinekea</taxon>
    </lineage>
</organism>
<reference evidence="3 4" key="1">
    <citation type="submission" date="2006-02" db="EMBL/GenBank/DDBJ databases">
        <authorList>
            <person name="Pinhassi J."/>
            <person name="Pedros-Alio C."/>
            <person name="Ferriera S."/>
            <person name="Johnson J."/>
            <person name="Kravitz S."/>
            <person name="Halpern A."/>
            <person name="Remington K."/>
            <person name="Beeson K."/>
            <person name="Tran B."/>
            <person name="Rogers Y.-H."/>
            <person name="Friedman R."/>
            <person name="Venter J.C."/>
        </authorList>
    </citation>
    <scope>NUCLEOTIDE SEQUENCE [LARGE SCALE GENOMIC DNA]</scope>
    <source>
        <strain evidence="3 4">MED297</strain>
    </source>
</reference>
<name>A4BF69_9GAMM</name>
<dbReference type="STRING" id="314283.MED297_06863"/>